<dbReference type="InterPro" id="IPR014968">
    <property type="entry name" value="XisI"/>
</dbReference>
<accession>A0ABU0Y9Y0</accession>
<dbReference type="SUPFAM" id="SSF143847">
    <property type="entry name" value="XisI-like"/>
    <property type="match status" value="1"/>
</dbReference>
<gene>
    <name evidence="1" type="ORF">RCC75_13635</name>
</gene>
<sequence>MLYQKGRLDDYAMATELNYPEIIKKILLEYLKYDSADDVIKSSVSFDDEHGNYVLLQAGWRRDDYLQGAVIHIQLIDDKIWVQYDGTEYGVANELTDAGIPKAAIVLGFRHPSVRQYTEFAVV</sequence>
<dbReference type="Gene3D" id="3.30.310.110">
    <property type="entry name" value="XisI-like"/>
    <property type="match status" value="1"/>
</dbReference>
<dbReference type="InterPro" id="IPR035943">
    <property type="entry name" value="XisI-like_sf"/>
</dbReference>
<dbReference type="Pfam" id="PF08869">
    <property type="entry name" value="XisI"/>
    <property type="match status" value="1"/>
</dbReference>
<comment type="caution">
    <text evidence="1">The sequence shown here is derived from an EMBL/GenBank/DDBJ whole genome shotgun (WGS) entry which is preliminary data.</text>
</comment>
<protein>
    <submittedName>
        <fullName evidence="1">XisI protein</fullName>
    </submittedName>
</protein>
<evidence type="ECO:0000313" key="1">
    <source>
        <dbReference type="EMBL" id="MDQ5769578.1"/>
    </source>
</evidence>
<keyword evidence="2" id="KW-1185">Reference proteome</keyword>
<evidence type="ECO:0000313" key="2">
    <source>
        <dbReference type="Proteomes" id="UP001223336"/>
    </source>
</evidence>
<name>A0ABU0Y9Y0_9GAMM</name>
<dbReference type="EMBL" id="JAVFKN010000019">
    <property type="protein sequence ID" value="MDQ5769578.1"/>
    <property type="molecule type" value="Genomic_DNA"/>
</dbReference>
<organism evidence="1 2">
    <name type="scientific">Thiothrix subterranea</name>
    <dbReference type="NCBI Taxonomy" id="2735563"/>
    <lineage>
        <taxon>Bacteria</taxon>
        <taxon>Pseudomonadati</taxon>
        <taxon>Pseudomonadota</taxon>
        <taxon>Gammaproteobacteria</taxon>
        <taxon>Thiotrichales</taxon>
        <taxon>Thiotrichaceae</taxon>
        <taxon>Thiothrix</taxon>
    </lineage>
</organism>
<dbReference type="RefSeq" id="WP_308135429.1">
    <property type="nucleotide sequence ID" value="NZ_JAVFKN010000019.1"/>
</dbReference>
<proteinExistence type="predicted"/>
<dbReference type="CDD" id="cd16382">
    <property type="entry name" value="XisI-like"/>
    <property type="match status" value="1"/>
</dbReference>
<reference evidence="1 2" key="1">
    <citation type="submission" date="2023-08" db="EMBL/GenBank/DDBJ databases">
        <title>New molecular markers tilS and rpoB for phylogenetic and monitoring studies of the genus Thiothrix biodiversity.</title>
        <authorList>
            <person name="Ravin N.V."/>
            <person name="Smolyakov D."/>
            <person name="Markov N.D."/>
            <person name="Beletsky A.V."/>
            <person name="Mardanov A.V."/>
            <person name="Rudenko T.S."/>
            <person name="Grabovich M.Y."/>
        </authorList>
    </citation>
    <scope>NUCLEOTIDE SEQUENCE [LARGE SCALE GENOMIC DNA]</scope>
    <source>
        <strain evidence="1 2">H33</strain>
    </source>
</reference>
<dbReference type="Proteomes" id="UP001223336">
    <property type="component" value="Unassembled WGS sequence"/>
</dbReference>